<reference evidence="5" key="1">
    <citation type="journal article" date="2014" name="Genome Announc.">
        <title>Genome sequence and annotation of Acremonium chrysogenum, producer of the beta-lactam antibiotic cephalosporin C.</title>
        <authorList>
            <person name="Terfehr D."/>
            <person name="Dahlmann T.A."/>
            <person name="Specht T."/>
            <person name="Zadra I."/>
            <person name="Kuernsteiner H."/>
            <person name="Kueck U."/>
        </authorList>
    </citation>
    <scope>NUCLEOTIDE SEQUENCE [LARGE SCALE GENOMIC DNA]</scope>
    <source>
        <strain evidence="5">ATCC 11550 / CBS 779.69 / DSM 880 / IAM 14645 / JCM 23072 / IMI 49137</strain>
    </source>
</reference>
<gene>
    <name evidence="4" type="ORF">ACRE_018510</name>
</gene>
<feature type="compositionally biased region" description="Basic and acidic residues" evidence="2">
    <location>
        <begin position="687"/>
        <end position="696"/>
    </location>
</feature>
<dbReference type="EMBL" id="JPKY01000011">
    <property type="protein sequence ID" value="KFH47289.1"/>
    <property type="molecule type" value="Genomic_DNA"/>
</dbReference>
<dbReference type="AlphaFoldDB" id="A0A086TD57"/>
<evidence type="ECO:0000256" key="2">
    <source>
        <dbReference type="SAM" id="MobiDB-lite"/>
    </source>
</evidence>
<feature type="region of interest" description="Disordered" evidence="2">
    <location>
        <begin position="987"/>
        <end position="1170"/>
    </location>
</feature>
<feature type="compositionally biased region" description="Low complexity" evidence="2">
    <location>
        <begin position="1088"/>
        <end position="1104"/>
    </location>
</feature>
<feature type="region of interest" description="Disordered" evidence="2">
    <location>
        <begin position="406"/>
        <end position="447"/>
    </location>
</feature>
<evidence type="ECO:0000259" key="3">
    <source>
        <dbReference type="PROSITE" id="PS50181"/>
    </source>
</evidence>
<proteinExistence type="predicted"/>
<accession>A0A086TD57</accession>
<dbReference type="Gene3D" id="2.130.10.10">
    <property type="entry name" value="YVTN repeat-like/Quinoprotein amine dehydrogenase"/>
    <property type="match status" value="1"/>
</dbReference>
<feature type="compositionally biased region" description="Polar residues" evidence="2">
    <location>
        <begin position="1147"/>
        <end position="1156"/>
    </location>
</feature>
<dbReference type="InterPro" id="IPR036047">
    <property type="entry name" value="F-box-like_dom_sf"/>
</dbReference>
<feature type="compositionally biased region" description="Basic and acidic residues" evidence="2">
    <location>
        <begin position="745"/>
        <end position="755"/>
    </location>
</feature>
<evidence type="ECO:0000256" key="1">
    <source>
        <dbReference type="SAM" id="Coils"/>
    </source>
</evidence>
<organism evidence="4 5">
    <name type="scientific">Hapsidospora chrysogenum (strain ATCC 11550 / CBS 779.69 / DSM 880 / IAM 14645 / JCM 23072 / IMI 49137)</name>
    <name type="common">Acremonium chrysogenum</name>
    <dbReference type="NCBI Taxonomy" id="857340"/>
    <lineage>
        <taxon>Eukaryota</taxon>
        <taxon>Fungi</taxon>
        <taxon>Dikarya</taxon>
        <taxon>Ascomycota</taxon>
        <taxon>Pezizomycotina</taxon>
        <taxon>Sordariomycetes</taxon>
        <taxon>Hypocreomycetidae</taxon>
        <taxon>Hypocreales</taxon>
        <taxon>Bionectriaceae</taxon>
        <taxon>Hapsidospora</taxon>
    </lineage>
</organism>
<dbReference type="SUPFAM" id="SSF82171">
    <property type="entry name" value="DPP6 N-terminal domain-like"/>
    <property type="match status" value="1"/>
</dbReference>
<sequence>MSTDVKIDRDDPVDFAPAFERLPDEIIEQILTATEPNAFASLVLLNRKWRSVSQRSHLYLHHLAQCPSFAASHSTLPSADNSNLPTLRRLFAREVRRNLFDAFLRPRQTIIKLVSTSISSSSCPGGEGMQFSTSPRSQLILAYNSSRIYVIDVRGENAEIKREFKILRRPVSVCILDDASILAVVSSEMQVDIYDLESSPPRRKQAIMLDNTPRTIAISPCGSVLAAAYEGGIEVSSLNPGAIASEKRSVKCDAVDSLAFSYDGTQILGTTTHSSPPSTVILTAPYYDPGTMQDGANVSAMWTTSILFPNSSHDCSHAVLLQDGCHEEASWTFAYDRSFEAFRAVRIDDLRNGTTYFTGPVPKENSQAKMLPATLPGATYNGELVAAGFHGKEIWVYGIPQELDAVPEAAPGPDRSSGSTGLGRNNSDRSSISRSLPSRGPDTSNRRVPQWQLLCDKLRNNLVPGHKISELSGVSNVKWVANFADASIKERLIVTAKGVLGPRLVTEEEDIDFVDGGRIALLDFDYSVKDGETTEITIEVGGDEAEALEEERRDIETEVAIVRRRTVARKHGGRSALLRAATTASRDMTSQVPPLPRISLSDADDDDPLVPRTVGLNPARNRSAADVTEDLDVATIEEQEALDAPYTHASPRSAPTLRRAATAAAMNQRHNPRLVGGRPIEYRRADGRREHPHESDADNWVPPPPPYQKEDPGDLPAFMRGDAVEPMHVPSMPALPPMPASASVDRSHGLREEAIRTPGSPFSGAAHHHRTASDSTTFSRARADDAPRPRSSPSAQIGTDNTDNLYDVSPPGSPLPQNTIQDAQRQVRLPSTSPRLSQAHAAHDATQRSQTLGLPESSNTAQSSALASANGEGQGLPTLSVHVPDNNAPSMGPMIADQPPIRRLSNAQTWPAGPGPVPAQPMGHAPGSALPAPSQEISTGNTSLPPPPSSDQVASLNKRISQGNPRRLSGGFYGPNSAYAGYGAEAFSSSSQQAHPATVGPSGPWSSVPDLPLIISTPKGVAGAYDPPSRKGSNNRGDEVQIIAPVPRHPRPGNGPSSRPTAERLEGLYSDNPSHKKRMGRGLLAPWRRSPSVSPGVVPVGVSRHGSRAGRSAAKNIKDARTRGWDPEKSRKKKKKKDRDYEAASSAGWTDVSTGSAWKDNVKDKKCVVM</sequence>
<name>A0A086TD57_HAPC1</name>
<feature type="compositionally biased region" description="Polar residues" evidence="2">
    <location>
        <begin position="847"/>
        <end position="867"/>
    </location>
</feature>
<feature type="compositionally biased region" description="Basic and acidic residues" evidence="2">
    <location>
        <begin position="1116"/>
        <end position="1129"/>
    </location>
</feature>
<protein>
    <recommendedName>
        <fullName evidence="3">F-box domain-containing protein</fullName>
    </recommendedName>
</protein>
<dbReference type="InterPro" id="IPR055589">
    <property type="entry name" value="DUF7165"/>
</dbReference>
<dbReference type="STRING" id="857340.A0A086TD57"/>
<dbReference type="Proteomes" id="UP000029964">
    <property type="component" value="Unassembled WGS sequence"/>
</dbReference>
<feature type="region of interest" description="Disordered" evidence="2">
    <location>
        <begin position="687"/>
        <end position="975"/>
    </location>
</feature>
<dbReference type="InterPro" id="IPR001810">
    <property type="entry name" value="F-box_dom"/>
</dbReference>
<dbReference type="InterPro" id="IPR015943">
    <property type="entry name" value="WD40/YVTN_repeat-like_dom_sf"/>
</dbReference>
<comment type="caution">
    <text evidence="4">The sequence shown here is derived from an EMBL/GenBank/DDBJ whole genome shotgun (WGS) entry which is preliminary data.</text>
</comment>
<keyword evidence="1" id="KW-0175">Coiled coil</keyword>
<feature type="compositionally biased region" description="Basic and acidic residues" evidence="2">
    <location>
        <begin position="1160"/>
        <end position="1170"/>
    </location>
</feature>
<dbReference type="SUPFAM" id="SSF81383">
    <property type="entry name" value="F-box domain"/>
    <property type="match status" value="1"/>
</dbReference>
<feature type="domain" description="F-box" evidence="3">
    <location>
        <begin position="16"/>
        <end position="62"/>
    </location>
</feature>
<dbReference type="HOGENOM" id="CLU_002718_0_0_1"/>
<evidence type="ECO:0000313" key="5">
    <source>
        <dbReference type="Proteomes" id="UP000029964"/>
    </source>
</evidence>
<dbReference type="PROSITE" id="PS50181">
    <property type="entry name" value="FBOX"/>
    <property type="match status" value="1"/>
</dbReference>
<evidence type="ECO:0000313" key="4">
    <source>
        <dbReference type="EMBL" id="KFH47289.1"/>
    </source>
</evidence>
<keyword evidence="5" id="KW-1185">Reference proteome</keyword>
<feature type="compositionally biased region" description="Low complexity" evidence="2">
    <location>
        <begin position="424"/>
        <end position="439"/>
    </location>
</feature>
<feature type="region of interest" description="Disordered" evidence="2">
    <location>
        <begin position="582"/>
        <end position="616"/>
    </location>
</feature>
<feature type="coiled-coil region" evidence="1">
    <location>
        <begin position="538"/>
        <end position="565"/>
    </location>
</feature>
<dbReference type="OrthoDB" id="3925024at2759"/>
<feature type="compositionally biased region" description="Polar residues" evidence="2">
    <location>
        <begin position="815"/>
        <end position="836"/>
    </location>
</feature>
<feature type="compositionally biased region" description="Polar residues" evidence="2">
    <location>
        <begin position="950"/>
        <end position="964"/>
    </location>
</feature>
<feature type="compositionally biased region" description="Polar residues" evidence="2">
    <location>
        <begin position="582"/>
        <end position="592"/>
    </location>
</feature>
<dbReference type="Pfam" id="PF23749">
    <property type="entry name" value="DUF7165"/>
    <property type="match status" value="1"/>
</dbReference>